<dbReference type="InterPro" id="IPR033949">
    <property type="entry name" value="CobQ_GATase1"/>
</dbReference>
<dbReference type="InterPro" id="IPR047045">
    <property type="entry name" value="CobQ_N"/>
</dbReference>
<dbReference type="PANTHER" id="PTHR21343:SF1">
    <property type="entry name" value="COBYRIC ACID SYNTHASE"/>
    <property type="match status" value="1"/>
</dbReference>
<dbReference type="Gene3D" id="3.40.50.880">
    <property type="match status" value="1"/>
</dbReference>
<dbReference type="InterPro" id="IPR011698">
    <property type="entry name" value="GATase_3"/>
</dbReference>
<dbReference type="NCBIfam" id="NF001989">
    <property type="entry name" value="PRK00784.1"/>
    <property type="match status" value="1"/>
</dbReference>
<organism evidence="7 8">
    <name type="scientific">Candidatus Cetobacterium colombiensis</name>
    <dbReference type="NCBI Taxonomy" id="3073100"/>
    <lineage>
        <taxon>Bacteria</taxon>
        <taxon>Fusobacteriati</taxon>
        <taxon>Fusobacteriota</taxon>
        <taxon>Fusobacteriia</taxon>
        <taxon>Fusobacteriales</taxon>
        <taxon>Fusobacteriaceae</taxon>
        <taxon>Cetobacterium</taxon>
    </lineage>
</organism>
<dbReference type="Pfam" id="PF07685">
    <property type="entry name" value="GATase_3"/>
    <property type="match status" value="1"/>
</dbReference>
<feature type="domain" description="CobQ/CobB/MinD/ParA nucleotide binding" evidence="5">
    <location>
        <begin position="6"/>
        <end position="229"/>
    </location>
</feature>
<dbReference type="Gene3D" id="3.40.50.300">
    <property type="entry name" value="P-loop containing nucleotide triphosphate hydrolases"/>
    <property type="match status" value="1"/>
</dbReference>
<dbReference type="PROSITE" id="PS51273">
    <property type="entry name" value="GATASE_TYPE_1"/>
    <property type="match status" value="1"/>
</dbReference>
<dbReference type="PROSITE" id="PS51274">
    <property type="entry name" value="GATASE_COBBQ"/>
    <property type="match status" value="1"/>
</dbReference>
<keyword evidence="2 4" id="KW-0169">Cobalamin biosynthesis</keyword>
<dbReference type="CDD" id="cd05389">
    <property type="entry name" value="CobQ_N"/>
    <property type="match status" value="1"/>
</dbReference>
<keyword evidence="8" id="KW-1185">Reference proteome</keyword>
<dbReference type="SUPFAM" id="SSF52540">
    <property type="entry name" value="P-loop containing nucleoside triphosphate hydrolases"/>
    <property type="match status" value="1"/>
</dbReference>
<dbReference type="InterPro" id="IPR002586">
    <property type="entry name" value="CobQ/CobB/MinD/ParA_Nub-bd_dom"/>
</dbReference>
<proteinExistence type="inferred from homology"/>
<reference evidence="8" key="1">
    <citation type="submission" date="2023-07" db="EMBL/GenBank/DDBJ databases">
        <authorList>
            <person name="Colorado M.A."/>
            <person name="Villamil L.M."/>
            <person name="Melo J.F."/>
            <person name="Rodriguez J.A."/>
            <person name="Ruiz R.Y."/>
        </authorList>
    </citation>
    <scope>NUCLEOTIDE SEQUENCE [LARGE SCALE GENOMIC DNA]</scope>
    <source>
        <strain evidence="8">C33</strain>
    </source>
</reference>
<evidence type="ECO:0000313" key="8">
    <source>
        <dbReference type="Proteomes" id="UP001279681"/>
    </source>
</evidence>
<evidence type="ECO:0000256" key="3">
    <source>
        <dbReference type="ARBA" id="ARBA00022962"/>
    </source>
</evidence>
<sequence>MKHKNIMVVGTSSGAGKSITVTGLCRVFFKDGYTVSPFKSQNMALNSYITKEGHEMGRAQALQAIACDKDAHYKMNPILLKPTGDRRIQVILNGKSIGNMGGFEYGKFKSNLKKEIMDAYDELKNESEICVIEGAGSPVELNIKQDDIVNMGLAQMIDAPVILVADIDRGGVFASIYGTISLMEPEERERVKGVIINKFRGNVDILRPGLEKIEELTGVPILGVMPYFELDIEDEDGVTEKFNKIKTNNNNINISVIKLKHLSNFTDIDALSINEDVNINYITSFYELGNEDLIIIPGSKNTIDDLKDLKEKGMAQELIKLSRKGTPIIGICGGFQMLGGKVLDPYGIEGDIKELPGLGLLDIETTMEKEKVTTQYSGILKGKGEFLKGLGDIEVKGYEIHQGVTSGQEESLTLDDRLVATSKDNIFGTYLHGIFDNLEFTDFILNKLREKKGLERKVSNISFDEYRIGEIDKLEKIFRENVDIEAIYKILEEN</sequence>
<evidence type="ECO:0000256" key="4">
    <source>
        <dbReference type="HAMAP-Rule" id="MF_00028"/>
    </source>
</evidence>
<accession>A0ABU4W6I8</accession>
<feature type="domain" description="CobB/CobQ-like glutamine amidotransferase" evidence="6">
    <location>
        <begin position="253"/>
        <end position="438"/>
    </location>
</feature>
<comment type="function">
    <text evidence="4">Catalyzes amidations at positions B, D, E, and G on adenosylcobyrinic A,C-diamide. NH(2) groups are provided by glutamine, and one molecule of ATP is hydrogenolyzed for each amidation.</text>
</comment>
<evidence type="ECO:0000259" key="5">
    <source>
        <dbReference type="Pfam" id="PF01656"/>
    </source>
</evidence>
<evidence type="ECO:0000313" key="7">
    <source>
        <dbReference type="EMBL" id="MDX8335145.1"/>
    </source>
</evidence>
<comment type="similarity">
    <text evidence="4">Belongs to the CobB/CobQ family. CobQ subfamily.</text>
</comment>
<evidence type="ECO:0000256" key="1">
    <source>
        <dbReference type="ARBA" id="ARBA00004953"/>
    </source>
</evidence>
<dbReference type="PANTHER" id="PTHR21343">
    <property type="entry name" value="DETHIOBIOTIN SYNTHETASE"/>
    <property type="match status" value="1"/>
</dbReference>
<name>A0ABU4W6I8_9FUSO</name>
<evidence type="ECO:0000256" key="2">
    <source>
        <dbReference type="ARBA" id="ARBA00022573"/>
    </source>
</evidence>
<comment type="caution">
    <text evidence="7">The sequence shown here is derived from an EMBL/GenBank/DDBJ whole genome shotgun (WGS) entry which is preliminary data.</text>
</comment>
<dbReference type="InterPro" id="IPR004459">
    <property type="entry name" value="CobQ_synth"/>
</dbReference>
<dbReference type="RefSeq" id="WP_320312555.1">
    <property type="nucleotide sequence ID" value="NZ_JAVIKH010000001.1"/>
</dbReference>
<dbReference type="Proteomes" id="UP001279681">
    <property type="component" value="Unassembled WGS sequence"/>
</dbReference>
<evidence type="ECO:0000259" key="6">
    <source>
        <dbReference type="Pfam" id="PF07685"/>
    </source>
</evidence>
<dbReference type="CDD" id="cd01750">
    <property type="entry name" value="GATase1_CobQ"/>
    <property type="match status" value="1"/>
</dbReference>
<feature type="active site" description="Nucleophile" evidence="4">
    <location>
        <position position="332"/>
    </location>
</feature>
<gene>
    <name evidence="4" type="primary">cobQ</name>
    <name evidence="7" type="ORF">RFV38_01290</name>
</gene>
<keyword evidence="3 4" id="KW-0315">Glutamine amidotransferase</keyword>
<dbReference type="HAMAP" id="MF_00028">
    <property type="entry name" value="CobQ"/>
    <property type="match status" value="1"/>
</dbReference>
<dbReference type="InterPro" id="IPR027417">
    <property type="entry name" value="P-loop_NTPase"/>
</dbReference>
<protein>
    <recommendedName>
        <fullName evidence="4">Cobyric acid synthase</fullName>
    </recommendedName>
</protein>
<dbReference type="NCBIfam" id="TIGR00313">
    <property type="entry name" value="cobQ"/>
    <property type="match status" value="1"/>
</dbReference>
<comment type="pathway">
    <text evidence="1 4">Cofactor biosynthesis; adenosylcobalamin biosynthesis.</text>
</comment>
<dbReference type="EMBL" id="JAVIKH010000001">
    <property type="protein sequence ID" value="MDX8335145.1"/>
    <property type="molecule type" value="Genomic_DNA"/>
</dbReference>
<dbReference type="SUPFAM" id="SSF52317">
    <property type="entry name" value="Class I glutamine amidotransferase-like"/>
    <property type="match status" value="1"/>
</dbReference>
<feature type="active site" evidence="4">
    <location>
        <position position="432"/>
    </location>
</feature>
<dbReference type="InterPro" id="IPR029062">
    <property type="entry name" value="Class_I_gatase-like"/>
</dbReference>
<dbReference type="Pfam" id="PF01656">
    <property type="entry name" value="CbiA"/>
    <property type="match status" value="1"/>
</dbReference>